<dbReference type="PANTHER" id="PTHR43744:SF9">
    <property type="entry name" value="POLYGALACTURONAN_RHAMNOGALACTURONAN TRANSPORT SYSTEM PERMEASE PROTEIN YTCP"/>
    <property type="match status" value="1"/>
</dbReference>
<comment type="caution">
    <text evidence="9">The sequence shown here is derived from an EMBL/GenBank/DDBJ whole genome shotgun (WGS) entry which is preliminary data.</text>
</comment>
<feature type="transmembrane region" description="Helical" evidence="7">
    <location>
        <begin position="112"/>
        <end position="131"/>
    </location>
</feature>
<keyword evidence="5 7" id="KW-1133">Transmembrane helix</keyword>
<keyword evidence="3" id="KW-1003">Cell membrane</keyword>
<feature type="transmembrane region" description="Helical" evidence="7">
    <location>
        <begin position="262"/>
        <end position="279"/>
    </location>
</feature>
<accession>A0ABW0HQ84</accession>
<keyword evidence="4 7" id="KW-0812">Transmembrane</keyword>
<evidence type="ECO:0000256" key="1">
    <source>
        <dbReference type="ARBA" id="ARBA00004651"/>
    </source>
</evidence>
<dbReference type="PROSITE" id="PS50928">
    <property type="entry name" value="ABC_TM1"/>
    <property type="match status" value="1"/>
</dbReference>
<feature type="transmembrane region" description="Helical" evidence="7">
    <location>
        <begin position="185"/>
        <end position="210"/>
    </location>
</feature>
<dbReference type="Gene3D" id="1.10.3720.10">
    <property type="entry name" value="MetI-like"/>
    <property type="match status" value="1"/>
</dbReference>
<keyword evidence="6 7" id="KW-0472">Membrane</keyword>
<feature type="transmembrane region" description="Helical" evidence="7">
    <location>
        <begin position="82"/>
        <end position="100"/>
    </location>
</feature>
<evidence type="ECO:0000259" key="8">
    <source>
        <dbReference type="PROSITE" id="PS50928"/>
    </source>
</evidence>
<feature type="domain" description="ABC transmembrane type-1" evidence="8">
    <location>
        <begin position="75"/>
        <end position="276"/>
    </location>
</feature>
<evidence type="ECO:0000256" key="7">
    <source>
        <dbReference type="RuleBase" id="RU363032"/>
    </source>
</evidence>
<evidence type="ECO:0000256" key="2">
    <source>
        <dbReference type="ARBA" id="ARBA00022448"/>
    </source>
</evidence>
<sequence>MKYAQRPMERAGIWLIYLVLIVLSILCILPMIHVLAVSLSGSAPATAGQVNFWPIDWTWESYRYVFGKAQFIKAMGVSVERVVLGVTISMLLTVLAAYPLSKEQSEFRFRTVYAWVFVATILFSGGLVPWYMTIRTFHMLNTIWALVLPGAVAVFNTIVLLNFFRGLPRELEEAAFIDGARHGTVLFRLFVPMSLPAIATLTLFSIVGHWNSWFDGLILMNSPSNYPLSSYLQTVIIGREMTQLSPNDTVLLSRISEQTLKAAQIFAASLPVLIVYPFLQRFFVKGIVLGSVKG</sequence>
<evidence type="ECO:0000313" key="10">
    <source>
        <dbReference type="Proteomes" id="UP001596113"/>
    </source>
</evidence>
<keyword evidence="2 7" id="KW-0813">Transport</keyword>
<comment type="subcellular location">
    <subcellularLocation>
        <location evidence="1 7">Cell membrane</location>
        <topology evidence="1 7">Multi-pass membrane protein</topology>
    </subcellularLocation>
</comment>
<evidence type="ECO:0000256" key="4">
    <source>
        <dbReference type="ARBA" id="ARBA00022692"/>
    </source>
</evidence>
<dbReference type="RefSeq" id="WP_378132696.1">
    <property type="nucleotide sequence ID" value="NZ_JBHSMI010000023.1"/>
</dbReference>
<dbReference type="Pfam" id="PF00528">
    <property type="entry name" value="BPD_transp_1"/>
    <property type="match status" value="1"/>
</dbReference>
<evidence type="ECO:0000256" key="5">
    <source>
        <dbReference type="ARBA" id="ARBA00022989"/>
    </source>
</evidence>
<dbReference type="EMBL" id="JBHSMI010000023">
    <property type="protein sequence ID" value="MFC5403390.1"/>
    <property type="molecule type" value="Genomic_DNA"/>
</dbReference>
<reference evidence="10" key="1">
    <citation type="journal article" date="2019" name="Int. J. Syst. Evol. Microbiol.">
        <title>The Global Catalogue of Microorganisms (GCM) 10K type strain sequencing project: providing services to taxonomists for standard genome sequencing and annotation.</title>
        <authorList>
            <consortium name="The Broad Institute Genomics Platform"/>
            <consortium name="The Broad Institute Genome Sequencing Center for Infectious Disease"/>
            <person name="Wu L."/>
            <person name="Ma J."/>
        </authorList>
    </citation>
    <scope>NUCLEOTIDE SEQUENCE [LARGE SCALE GENOMIC DNA]</scope>
    <source>
        <strain evidence="10">CGMCC 1.18575</strain>
    </source>
</reference>
<dbReference type="InterPro" id="IPR000515">
    <property type="entry name" value="MetI-like"/>
</dbReference>
<evidence type="ECO:0000256" key="3">
    <source>
        <dbReference type="ARBA" id="ARBA00022475"/>
    </source>
</evidence>
<organism evidence="9 10">
    <name type="scientific">Cohnella soli</name>
    <dbReference type="NCBI Taxonomy" id="425005"/>
    <lineage>
        <taxon>Bacteria</taxon>
        <taxon>Bacillati</taxon>
        <taxon>Bacillota</taxon>
        <taxon>Bacilli</taxon>
        <taxon>Bacillales</taxon>
        <taxon>Paenibacillaceae</taxon>
        <taxon>Cohnella</taxon>
    </lineage>
</organism>
<dbReference type="InterPro" id="IPR035906">
    <property type="entry name" value="MetI-like_sf"/>
</dbReference>
<proteinExistence type="inferred from homology"/>
<name>A0ABW0HQ84_9BACL</name>
<feature type="transmembrane region" description="Helical" evidence="7">
    <location>
        <begin position="12"/>
        <end position="36"/>
    </location>
</feature>
<protein>
    <submittedName>
        <fullName evidence="9">Carbohydrate ABC transporter permease</fullName>
    </submittedName>
</protein>
<comment type="similarity">
    <text evidence="7">Belongs to the binding-protein-dependent transport system permease family.</text>
</comment>
<keyword evidence="10" id="KW-1185">Reference proteome</keyword>
<dbReference type="SUPFAM" id="SSF161098">
    <property type="entry name" value="MetI-like"/>
    <property type="match status" value="1"/>
</dbReference>
<feature type="transmembrane region" description="Helical" evidence="7">
    <location>
        <begin position="143"/>
        <end position="164"/>
    </location>
</feature>
<evidence type="ECO:0000256" key="6">
    <source>
        <dbReference type="ARBA" id="ARBA00023136"/>
    </source>
</evidence>
<evidence type="ECO:0000313" key="9">
    <source>
        <dbReference type="EMBL" id="MFC5403390.1"/>
    </source>
</evidence>
<dbReference type="PANTHER" id="PTHR43744">
    <property type="entry name" value="ABC TRANSPORTER PERMEASE PROTEIN MG189-RELATED-RELATED"/>
    <property type="match status" value="1"/>
</dbReference>
<dbReference type="Proteomes" id="UP001596113">
    <property type="component" value="Unassembled WGS sequence"/>
</dbReference>
<gene>
    <name evidence="9" type="ORF">ACFPOF_11675</name>
</gene>
<dbReference type="CDD" id="cd06261">
    <property type="entry name" value="TM_PBP2"/>
    <property type="match status" value="1"/>
</dbReference>